<dbReference type="Proteomes" id="UP000681870">
    <property type="component" value="Unassembled WGS sequence"/>
</dbReference>
<comment type="caution">
    <text evidence="1">The sequence shown here is derived from an EMBL/GenBank/DDBJ whole genome shotgun (WGS) entry which is preliminary data.</text>
</comment>
<accession>A0ABS5MD94</accession>
<proteinExistence type="predicted"/>
<evidence type="ECO:0000313" key="1">
    <source>
        <dbReference type="EMBL" id="MBS3680291.1"/>
    </source>
</evidence>
<keyword evidence="2" id="KW-1185">Reference proteome</keyword>
<dbReference type="RefSeq" id="WP_211741607.1">
    <property type="nucleotide sequence ID" value="NZ_JAGXBY010000003.1"/>
</dbReference>
<organism evidence="1 2">
    <name type="scientific">Ornithinibacillus massiliensis</name>
    <dbReference type="NCBI Taxonomy" id="1944633"/>
    <lineage>
        <taxon>Bacteria</taxon>
        <taxon>Bacillati</taxon>
        <taxon>Bacillota</taxon>
        <taxon>Bacilli</taxon>
        <taxon>Bacillales</taxon>
        <taxon>Bacillaceae</taxon>
        <taxon>Ornithinibacillus</taxon>
    </lineage>
</organism>
<dbReference type="EMBL" id="JAGXBY010000003">
    <property type="protein sequence ID" value="MBS3680291.1"/>
    <property type="molecule type" value="Genomic_DNA"/>
</dbReference>
<reference evidence="1 2" key="1">
    <citation type="submission" date="2021-05" db="EMBL/GenBank/DDBJ databases">
        <title>Ornithinibacillus massiliensis sp. nov.</title>
        <authorList>
            <person name="Iwaza R."/>
            <person name="Lagier J.-C."/>
            <person name="Raoult D."/>
        </authorList>
    </citation>
    <scope>NUCLEOTIDE SEQUENCE [LARGE SCALE GENOMIC DNA]</scope>
    <source>
        <strain evidence="1 2">Marseille-P3601</strain>
    </source>
</reference>
<protein>
    <submittedName>
        <fullName evidence="1">Uncharacterized protein</fullName>
    </submittedName>
</protein>
<evidence type="ECO:0000313" key="2">
    <source>
        <dbReference type="Proteomes" id="UP000681870"/>
    </source>
</evidence>
<name>A0ABS5MD94_9BACI</name>
<sequence>MKHKFGEPLSLLRMFGSPVHTPLEFSKDNIANAKAFVRSFSIIPPFLVKTGH</sequence>
<gene>
    <name evidence="1" type="ORF">KGF86_08685</name>
</gene>